<reference evidence="1 2" key="1">
    <citation type="submission" date="2017-08" db="EMBL/GenBank/DDBJ databases">
        <title>Pusillimonas indicus sp. nov., a member of the family Alcaligenaceae isolated from surface seawater.</title>
        <authorList>
            <person name="Li J."/>
        </authorList>
    </citation>
    <scope>NUCLEOTIDE SEQUENCE [LARGE SCALE GENOMIC DNA]</scope>
    <source>
        <strain evidence="1 2">L52-1-41</strain>
    </source>
</reference>
<sequence length="104" mass="11294">MKINDSNYVDLVVGHLNTPYGPVVSNSDLLDALRAGSLSVVQDEASRAILSSLFIECTGAMIGSLCAREGIDLQKAHDLYKEIVASGNQPRVFTWEDAVKEILE</sequence>
<proteinExistence type="predicted"/>
<dbReference type="AlphaFoldDB" id="A0A3A1YUA8"/>
<evidence type="ECO:0000313" key="1">
    <source>
        <dbReference type="EMBL" id="RIY41106.1"/>
    </source>
</evidence>
<dbReference type="RefSeq" id="WP_119516107.1">
    <property type="nucleotide sequence ID" value="NZ_NQYH01000005.1"/>
</dbReference>
<comment type="caution">
    <text evidence="1">The sequence shown here is derived from an EMBL/GenBank/DDBJ whole genome shotgun (WGS) entry which is preliminary data.</text>
</comment>
<protein>
    <submittedName>
        <fullName evidence="1">Uncharacterized protein</fullName>
    </submittedName>
</protein>
<evidence type="ECO:0000313" key="2">
    <source>
        <dbReference type="Proteomes" id="UP000266206"/>
    </source>
</evidence>
<accession>A0A3A1YUA8</accession>
<organism evidence="1 2">
    <name type="scientific">Neopusillimonas maritima</name>
    <dbReference type="NCBI Taxonomy" id="2026239"/>
    <lineage>
        <taxon>Bacteria</taxon>
        <taxon>Pseudomonadati</taxon>
        <taxon>Pseudomonadota</taxon>
        <taxon>Betaproteobacteria</taxon>
        <taxon>Burkholderiales</taxon>
        <taxon>Alcaligenaceae</taxon>
        <taxon>Neopusillimonas</taxon>
    </lineage>
</organism>
<dbReference type="OrthoDB" id="8904043at2"/>
<dbReference type="EMBL" id="NQYH01000005">
    <property type="protein sequence ID" value="RIY41106.1"/>
    <property type="molecule type" value="Genomic_DNA"/>
</dbReference>
<gene>
    <name evidence="1" type="ORF">CJP73_08130</name>
</gene>
<name>A0A3A1YUA8_9BURK</name>
<dbReference type="Proteomes" id="UP000266206">
    <property type="component" value="Unassembled WGS sequence"/>
</dbReference>